<proteinExistence type="predicted"/>
<organism evidence="1 2">
    <name type="scientific">Priapulus caudatus</name>
    <name type="common">Priapulid worm</name>
    <dbReference type="NCBI Taxonomy" id="37621"/>
    <lineage>
        <taxon>Eukaryota</taxon>
        <taxon>Metazoa</taxon>
        <taxon>Ecdysozoa</taxon>
        <taxon>Scalidophora</taxon>
        <taxon>Priapulida</taxon>
        <taxon>Priapulimorpha</taxon>
        <taxon>Priapulimorphida</taxon>
        <taxon>Priapulidae</taxon>
        <taxon>Priapulus</taxon>
    </lineage>
</organism>
<reference evidence="2" key="1">
    <citation type="submission" date="2025-08" db="UniProtKB">
        <authorList>
            <consortium name="RefSeq"/>
        </authorList>
    </citation>
    <scope>IDENTIFICATION</scope>
</reference>
<protein>
    <submittedName>
        <fullName evidence="2">Uncharacterized protein LOC106814459</fullName>
    </submittedName>
</protein>
<dbReference type="GeneID" id="106814459"/>
<sequence length="106" mass="12295">MFDFVRNASIDVYLKLYLVTKRGRRLKKKSRLHRSSAGGEVQLEEGFRYQLPAAVREAKVQVLLCAHRGKLFRNRLLGEVLLTVDALPLDALVCDWYKLIRKTHRA</sequence>
<keyword evidence="1" id="KW-1185">Reference proteome</keyword>
<evidence type="ECO:0000313" key="1">
    <source>
        <dbReference type="Proteomes" id="UP000695022"/>
    </source>
</evidence>
<dbReference type="RefSeq" id="XP_014674260.1">
    <property type="nucleotide sequence ID" value="XM_014818774.1"/>
</dbReference>
<dbReference type="InterPro" id="IPR035892">
    <property type="entry name" value="C2_domain_sf"/>
</dbReference>
<dbReference type="Gene3D" id="2.60.40.150">
    <property type="entry name" value="C2 domain"/>
    <property type="match status" value="1"/>
</dbReference>
<accession>A0ABM1EPY9</accession>
<dbReference type="Proteomes" id="UP000695022">
    <property type="component" value="Unplaced"/>
</dbReference>
<dbReference type="SUPFAM" id="SSF49562">
    <property type="entry name" value="C2 domain (Calcium/lipid-binding domain, CaLB)"/>
    <property type="match status" value="1"/>
</dbReference>
<name>A0ABM1EPY9_PRICU</name>
<gene>
    <name evidence="2" type="primary">LOC106814459</name>
</gene>
<evidence type="ECO:0000313" key="2">
    <source>
        <dbReference type="RefSeq" id="XP_014674260.1"/>
    </source>
</evidence>